<dbReference type="Proteomes" id="UP000578077">
    <property type="component" value="Unassembled WGS sequence"/>
</dbReference>
<feature type="region of interest" description="Disordered" evidence="1">
    <location>
        <begin position="232"/>
        <end position="270"/>
    </location>
</feature>
<evidence type="ECO:0008006" key="4">
    <source>
        <dbReference type="Google" id="ProtNLM"/>
    </source>
</evidence>
<reference evidence="2 3" key="1">
    <citation type="submission" date="2020-08" db="EMBL/GenBank/DDBJ databases">
        <title>Sequencing the genomes of 1000 actinobacteria strains.</title>
        <authorList>
            <person name="Klenk H.-P."/>
        </authorList>
    </citation>
    <scope>NUCLEOTIDE SEQUENCE [LARGE SCALE GENOMIC DNA]</scope>
    <source>
        <strain evidence="2 3">DSM 44593</strain>
    </source>
</reference>
<proteinExistence type="predicted"/>
<comment type="caution">
    <text evidence="2">The sequence shown here is derived from an EMBL/GenBank/DDBJ whole genome shotgun (WGS) entry which is preliminary data.</text>
</comment>
<sequence length="270" mass="29134">MVQALDRTSRIAGIGAGQVEAHDVPQAKLQGLARYAMRTKAPALAELAAPRQGATLLATVRHLETASVDDALDVLEVLMVSKLLNRAHREDKLRTLPDFKSAAKKMAAAVDVLIQTPQATTSRVVSLAEVWNAIEEVVPRAKLMEAVQTVSDQVLDDDDEAAAWRARLVKRYRTVQGFIELLVEVIDFGAVEAGRPVLEALATAAAMARSRKHYKAAGIAAHAELTGGLLEAPHLRQPRPGGRPHRQGRLPHVGDRAPAPGPQTEGRLRP</sequence>
<evidence type="ECO:0000313" key="3">
    <source>
        <dbReference type="Proteomes" id="UP000578077"/>
    </source>
</evidence>
<dbReference type="EMBL" id="JACHLY010000002">
    <property type="protein sequence ID" value="MBB6000891.1"/>
    <property type="molecule type" value="Genomic_DNA"/>
</dbReference>
<dbReference type="AlphaFoldDB" id="A0A841EN95"/>
<protein>
    <recommendedName>
        <fullName evidence="4">Tn3 transposase DDE domain-containing protein</fullName>
    </recommendedName>
</protein>
<keyword evidence="3" id="KW-1185">Reference proteome</keyword>
<evidence type="ECO:0000256" key="1">
    <source>
        <dbReference type="SAM" id="MobiDB-lite"/>
    </source>
</evidence>
<accession>A0A841EN95</accession>
<gene>
    <name evidence="2" type="ORF">HNR25_004720</name>
</gene>
<organism evidence="2 3">
    <name type="scientific">Streptomonospora salina</name>
    <dbReference type="NCBI Taxonomy" id="104205"/>
    <lineage>
        <taxon>Bacteria</taxon>
        <taxon>Bacillati</taxon>
        <taxon>Actinomycetota</taxon>
        <taxon>Actinomycetes</taxon>
        <taxon>Streptosporangiales</taxon>
        <taxon>Nocardiopsidaceae</taxon>
        <taxon>Streptomonospora</taxon>
    </lineage>
</organism>
<name>A0A841EN95_9ACTN</name>
<evidence type="ECO:0000313" key="2">
    <source>
        <dbReference type="EMBL" id="MBB6000891.1"/>
    </source>
</evidence>